<name>S4VSG0_9VIRU</name>
<feature type="compositionally biased region" description="Acidic residues" evidence="1">
    <location>
        <begin position="237"/>
        <end position="248"/>
    </location>
</feature>
<feature type="compositionally biased region" description="Acidic residues" evidence="1">
    <location>
        <begin position="266"/>
        <end position="282"/>
    </location>
</feature>
<organism evidence="2 3">
    <name type="scientific">Pandoravirus dulcis</name>
    <dbReference type="NCBI Taxonomy" id="1349409"/>
    <lineage>
        <taxon>Viruses</taxon>
        <taxon>Pandoravirus</taxon>
    </lineage>
</organism>
<protein>
    <submittedName>
        <fullName evidence="2">Uncharacterized protein</fullName>
    </submittedName>
</protein>
<dbReference type="GeneID" id="16512037"/>
<accession>S4VSG0</accession>
<dbReference type="Proteomes" id="UP000201566">
    <property type="component" value="Segment"/>
</dbReference>
<gene>
    <name evidence="2" type="ORF">pdul_cds_984</name>
</gene>
<feature type="compositionally biased region" description="Low complexity" evidence="1">
    <location>
        <begin position="249"/>
        <end position="258"/>
    </location>
</feature>
<feature type="region of interest" description="Disordered" evidence="1">
    <location>
        <begin position="88"/>
        <end position="286"/>
    </location>
</feature>
<dbReference type="KEGG" id="vg:16512037"/>
<feature type="region of interest" description="Disordered" evidence="1">
    <location>
        <begin position="1"/>
        <end position="47"/>
    </location>
</feature>
<evidence type="ECO:0000313" key="2">
    <source>
        <dbReference type="EMBL" id="AGO83242.1"/>
    </source>
</evidence>
<sequence length="522" mass="55007">MSAVALTKRRLAKRTKRGLTAVAAPPPEPSSATIDPADSVPVQTDSASVPLEEAVTAQEPFAFNEEVRMEVAEDAPAVAVTAVANNVAASASSPPTQSTDDAQLPAEDAGARDLALPESALDTDPAPHVPSETVEETVAIEPASGADDGAALAAPPTVGAVDIPLPPADDAMDQEAAQVEEDQTTNNKRPRQEEQPDDETPVDDQDTVESAADAAKPDDDGTGLALPPKKRRRMLVPEEEGEDRDGEGETTAAGDAADCQQRMEDTAESEAAENTDDVDAEDSLGHEDYVTDMDDYRPAVRRLGIIDLFTLIEYMTALVGGGHCLSFDMGTAAPSSRPAIRASRRLGRTDDSRGFVCGVDWHLSGGEGMVERALPRGATRSGRGTAFDPYVATIKSAVATPEIVEPLYDDWAPCLFDQRLARPQDKIVLRFALSDRADRDAACAPLAWLLDDVDAAVLPPAGQRAAVHMDAVWRRLHAFPKAFDEAARHAGRYRSLVASAVAPAPLPALPLGAAPAPIAASS</sequence>
<dbReference type="RefSeq" id="YP_008319911.1">
    <property type="nucleotide sequence ID" value="NC_021858.1"/>
</dbReference>
<feature type="compositionally biased region" description="Acidic residues" evidence="1">
    <location>
        <begin position="195"/>
        <end position="207"/>
    </location>
</feature>
<feature type="compositionally biased region" description="Basic residues" evidence="1">
    <location>
        <begin position="7"/>
        <end position="17"/>
    </location>
</feature>
<feature type="compositionally biased region" description="Low complexity" evidence="1">
    <location>
        <begin position="142"/>
        <end position="156"/>
    </location>
</feature>
<feature type="compositionally biased region" description="Acidic residues" evidence="1">
    <location>
        <begin position="170"/>
        <end position="183"/>
    </location>
</feature>
<dbReference type="EMBL" id="KC977570">
    <property type="protein sequence ID" value="AGO83242.1"/>
    <property type="molecule type" value="Genomic_DNA"/>
</dbReference>
<evidence type="ECO:0000313" key="3">
    <source>
        <dbReference type="Proteomes" id="UP000201566"/>
    </source>
</evidence>
<evidence type="ECO:0000256" key="1">
    <source>
        <dbReference type="SAM" id="MobiDB-lite"/>
    </source>
</evidence>
<reference evidence="2 3" key="1">
    <citation type="journal article" date="2013" name="Science">
        <title>Pandoraviruses: amoeba viruses with genomes up to 2.5 Mb reaching that of parasitic eukaryotes.</title>
        <authorList>
            <person name="Philippe N."/>
            <person name="Legendre M."/>
            <person name="Doutre G."/>
            <person name="Coute Y."/>
            <person name="Poirot O."/>
            <person name="Lescot M."/>
            <person name="Arslan D."/>
            <person name="Seltzer V."/>
            <person name="Bertaux L."/>
            <person name="Bruley C."/>
            <person name="Garin J."/>
            <person name="Claverie J.M."/>
            <person name="Abergel C."/>
        </authorList>
    </citation>
    <scope>NUCLEOTIDE SEQUENCE [LARGE SCALE GENOMIC DNA]</scope>
    <source>
        <strain evidence="2">Melbourne</strain>
    </source>
</reference>
<proteinExistence type="predicted"/>